<dbReference type="CDD" id="cd05233">
    <property type="entry name" value="SDR_c"/>
    <property type="match status" value="1"/>
</dbReference>
<dbReference type="FunFam" id="3.40.50.720:FF:000084">
    <property type="entry name" value="Short-chain dehydrogenase reductase"/>
    <property type="match status" value="1"/>
</dbReference>
<keyword evidence="3" id="KW-0520">NAD</keyword>
<evidence type="ECO:0000313" key="6">
    <source>
        <dbReference type="Proteomes" id="UP000550729"/>
    </source>
</evidence>
<reference evidence="5 6" key="1">
    <citation type="submission" date="2020-04" db="EMBL/GenBank/DDBJ databases">
        <title>Gordonia sp. nov. TBRC 11910.</title>
        <authorList>
            <person name="Suriyachadkun C."/>
        </authorList>
    </citation>
    <scope>NUCLEOTIDE SEQUENCE [LARGE SCALE GENOMIC DNA]</scope>
    <source>
        <strain evidence="5 6">TBRC 11910</strain>
    </source>
</reference>
<proteinExistence type="inferred from homology"/>
<dbReference type="InterPro" id="IPR020904">
    <property type="entry name" value="Sc_DH/Rdtase_CS"/>
</dbReference>
<organism evidence="5 6">
    <name type="scientific">Gordonia asplenii</name>
    <dbReference type="NCBI Taxonomy" id="2725283"/>
    <lineage>
        <taxon>Bacteria</taxon>
        <taxon>Bacillati</taxon>
        <taxon>Actinomycetota</taxon>
        <taxon>Actinomycetes</taxon>
        <taxon>Mycobacteriales</taxon>
        <taxon>Gordoniaceae</taxon>
        <taxon>Gordonia</taxon>
    </lineage>
</organism>
<comment type="caution">
    <text evidence="5">The sequence shown here is derived from an EMBL/GenBank/DDBJ whole genome shotgun (WGS) entry which is preliminary data.</text>
</comment>
<dbReference type="InterPro" id="IPR036291">
    <property type="entry name" value="NAD(P)-bd_dom_sf"/>
</dbReference>
<dbReference type="SMART" id="SM00822">
    <property type="entry name" value="PKS_KR"/>
    <property type="match status" value="1"/>
</dbReference>
<comment type="similarity">
    <text evidence="1">Belongs to the short-chain dehydrogenases/reductases (SDR) family.</text>
</comment>
<protein>
    <submittedName>
        <fullName evidence="5">SDR family oxidoreductase</fullName>
    </submittedName>
</protein>
<gene>
    <name evidence="5" type="ORF">HH308_12250</name>
</gene>
<dbReference type="GO" id="GO:0016491">
    <property type="term" value="F:oxidoreductase activity"/>
    <property type="evidence" value="ECO:0007669"/>
    <property type="project" value="UniProtKB-KW"/>
</dbReference>
<keyword evidence="6" id="KW-1185">Reference proteome</keyword>
<evidence type="ECO:0000259" key="4">
    <source>
        <dbReference type="SMART" id="SM00822"/>
    </source>
</evidence>
<evidence type="ECO:0000313" key="5">
    <source>
        <dbReference type="EMBL" id="NMO01983.1"/>
    </source>
</evidence>
<dbReference type="AlphaFoldDB" id="A0A848L018"/>
<dbReference type="Proteomes" id="UP000550729">
    <property type="component" value="Unassembled WGS sequence"/>
</dbReference>
<dbReference type="InterPro" id="IPR057326">
    <property type="entry name" value="KR_dom"/>
</dbReference>
<dbReference type="PANTHER" id="PTHR24321:SF8">
    <property type="entry name" value="ESTRADIOL 17-BETA-DEHYDROGENASE 8-RELATED"/>
    <property type="match status" value="1"/>
</dbReference>
<evidence type="ECO:0000256" key="1">
    <source>
        <dbReference type="ARBA" id="ARBA00006484"/>
    </source>
</evidence>
<name>A0A848L018_9ACTN</name>
<sequence length="252" mass="26267">MSVDGSVVIVTGGARGIGASLTRHLAHNGARVVIADVLTGEGAALADELRSSGHDVMFQFTDVVDPVSTKDLAGAVVDHFGTIDALVNNAAIYEGLGEKKHFSEIPVAEWDRVMAVNTKGVWLATTAVFPVMKQRNFGRVVNIASATVHAGVPFFAHYTASKGAVIALTRSIAREVGCDGVTVNAIAPGLVDNEASVALNDDSYFPIVARQRAVPRNMVPADLAGSVRFFCSAASGFITGQTLVVDGGLVFS</sequence>
<dbReference type="PRINTS" id="PR00081">
    <property type="entry name" value="GDHRDH"/>
</dbReference>
<feature type="domain" description="Ketoreductase" evidence="4">
    <location>
        <begin position="6"/>
        <end position="189"/>
    </location>
</feature>
<keyword evidence="2" id="KW-0560">Oxidoreductase</keyword>
<dbReference type="InterPro" id="IPR002347">
    <property type="entry name" value="SDR_fam"/>
</dbReference>
<dbReference type="SUPFAM" id="SSF51735">
    <property type="entry name" value="NAD(P)-binding Rossmann-fold domains"/>
    <property type="match status" value="1"/>
</dbReference>
<dbReference type="PROSITE" id="PS00061">
    <property type="entry name" value="ADH_SHORT"/>
    <property type="match status" value="1"/>
</dbReference>
<dbReference type="Pfam" id="PF13561">
    <property type="entry name" value="adh_short_C2"/>
    <property type="match status" value="1"/>
</dbReference>
<dbReference type="EMBL" id="JABBNB010000011">
    <property type="protein sequence ID" value="NMO01983.1"/>
    <property type="molecule type" value="Genomic_DNA"/>
</dbReference>
<evidence type="ECO:0000256" key="3">
    <source>
        <dbReference type="ARBA" id="ARBA00023027"/>
    </source>
</evidence>
<dbReference type="PANTHER" id="PTHR24321">
    <property type="entry name" value="DEHYDROGENASES, SHORT CHAIN"/>
    <property type="match status" value="1"/>
</dbReference>
<dbReference type="Gene3D" id="3.40.50.720">
    <property type="entry name" value="NAD(P)-binding Rossmann-like Domain"/>
    <property type="match status" value="1"/>
</dbReference>
<evidence type="ECO:0000256" key="2">
    <source>
        <dbReference type="ARBA" id="ARBA00023002"/>
    </source>
</evidence>
<dbReference type="PRINTS" id="PR00080">
    <property type="entry name" value="SDRFAMILY"/>
</dbReference>
<accession>A0A848L018</accession>